<evidence type="ECO:0000313" key="2">
    <source>
        <dbReference type="EMBL" id="MBM6818475.1"/>
    </source>
</evidence>
<dbReference type="EMBL" id="JACJLL010000014">
    <property type="protein sequence ID" value="MBM6818475.1"/>
    <property type="molecule type" value="Genomic_DNA"/>
</dbReference>
<accession>A0ABS2FD54</accession>
<keyword evidence="1" id="KW-0472">Membrane</keyword>
<keyword evidence="3" id="KW-1185">Reference proteome</keyword>
<evidence type="ECO:0000313" key="3">
    <source>
        <dbReference type="Proteomes" id="UP000767334"/>
    </source>
</evidence>
<dbReference type="Proteomes" id="UP000767334">
    <property type="component" value="Unassembled WGS sequence"/>
</dbReference>
<evidence type="ECO:0000256" key="1">
    <source>
        <dbReference type="SAM" id="Phobius"/>
    </source>
</evidence>
<keyword evidence="1" id="KW-0812">Transmembrane</keyword>
<feature type="transmembrane region" description="Helical" evidence="1">
    <location>
        <begin position="14"/>
        <end position="36"/>
    </location>
</feature>
<dbReference type="RefSeq" id="WP_195516727.1">
    <property type="nucleotide sequence ID" value="NZ_JACJLL010000014.1"/>
</dbReference>
<name>A0ABS2FD54_9CLOT</name>
<reference evidence="2 3" key="1">
    <citation type="journal article" date="2021" name="Sci. Rep.">
        <title>The distribution of antibiotic resistance genes in chicken gut microbiota commensals.</title>
        <authorList>
            <person name="Juricova H."/>
            <person name="Matiasovicova J."/>
            <person name="Kubasova T."/>
            <person name="Cejkova D."/>
            <person name="Rychlik I."/>
        </authorList>
    </citation>
    <scope>NUCLEOTIDE SEQUENCE [LARGE SCALE GENOMIC DNA]</scope>
    <source>
        <strain evidence="2 3">An435</strain>
    </source>
</reference>
<protein>
    <submittedName>
        <fullName evidence="2">Uncharacterized protein</fullName>
    </submittedName>
</protein>
<keyword evidence="1" id="KW-1133">Transmembrane helix</keyword>
<gene>
    <name evidence="2" type="ORF">H6A19_03825</name>
</gene>
<sequence length="116" mass="13455">MRKTIEFMNDFKKCFIIGTLITFSIAFFVGIFSLIISKFNIEQAIQNVKSILLIVGSLGMILGAMLMISRKNRKELVFIDQWKEKYRILSYKTVLIVVSCVIVLYGGIIDWINYKF</sequence>
<feature type="transmembrane region" description="Helical" evidence="1">
    <location>
        <begin position="48"/>
        <end position="68"/>
    </location>
</feature>
<comment type="caution">
    <text evidence="2">The sequence shown here is derived from an EMBL/GenBank/DDBJ whole genome shotgun (WGS) entry which is preliminary data.</text>
</comment>
<organism evidence="2 3">
    <name type="scientific">Clostridium saudiense</name>
    <dbReference type="NCBI Taxonomy" id="1414720"/>
    <lineage>
        <taxon>Bacteria</taxon>
        <taxon>Bacillati</taxon>
        <taxon>Bacillota</taxon>
        <taxon>Clostridia</taxon>
        <taxon>Eubacteriales</taxon>
        <taxon>Clostridiaceae</taxon>
        <taxon>Clostridium</taxon>
    </lineage>
</organism>
<feature type="transmembrane region" description="Helical" evidence="1">
    <location>
        <begin position="89"/>
        <end position="112"/>
    </location>
</feature>
<proteinExistence type="predicted"/>